<evidence type="ECO:0000313" key="3">
    <source>
        <dbReference type="Proteomes" id="UP000252355"/>
    </source>
</evidence>
<protein>
    <recommendedName>
        <fullName evidence="1">STAS domain-containing protein</fullName>
    </recommendedName>
</protein>
<dbReference type="AlphaFoldDB" id="A0A367ZNS2"/>
<dbReference type="SUPFAM" id="SSF52091">
    <property type="entry name" value="SpoIIaa-like"/>
    <property type="match status" value="1"/>
</dbReference>
<evidence type="ECO:0000313" key="2">
    <source>
        <dbReference type="EMBL" id="RCK79032.1"/>
    </source>
</evidence>
<feature type="domain" description="STAS" evidence="1">
    <location>
        <begin position="4"/>
        <end position="114"/>
    </location>
</feature>
<evidence type="ECO:0000259" key="1">
    <source>
        <dbReference type="PROSITE" id="PS50801"/>
    </source>
</evidence>
<name>A0A367ZNS2_9BACT</name>
<proteinExistence type="predicted"/>
<comment type="caution">
    <text evidence="2">The sequence shown here is derived from an EMBL/GenBank/DDBJ whole genome shotgun (WGS) entry which is preliminary data.</text>
</comment>
<accession>A0A367ZNS2</accession>
<reference evidence="2 3" key="1">
    <citation type="submission" date="2018-05" db="EMBL/GenBank/DDBJ databases">
        <title>A metagenomic window into the 2 km-deep terrestrial subsurface aquifer revealed taxonomically and functionally diverse microbial community comprising novel uncultured bacterial lineages.</title>
        <authorList>
            <person name="Kadnikov V.V."/>
            <person name="Mardanov A.V."/>
            <person name="Beletsky A.V."/>
            <person name="Banks D."/>
            <person name="Pimenov N.V."/>
            <person name="Frank Y.A."/>
            <person name="Karnachuk O.V."/>
            <person name="Ravin N.V."/>
        </authorList>
    </citation>
    <scope>NUCLEOTIDE SEQUENCE [LARGE SCALE GENOMIC DNA]</scope>
    <source>
        <strain evidence="2">BY5</strain>
    </source>
</reference>
<sequence>MSPFHLTTHLDQGILTIRVNGYLDGIGAEAVAEAVEHGFSQGCRKFVLNLEGAPVINSQGVAALFEMAENIVEHRGGQLVMVGLSKIAMTVFRNTGILSFAMVADTEAAAIAELS</sequence>
<gene>
    <name evidence="2" type="ORF">OZSIB_0374</name>
</gene>
<dbReference type="PANTHER" id="PTHR33495">
    <property type="entry name" value="ANTI-SIGMA FACTOR ANTAGONIST TM_1081-RELATED-RELATED"/>
    <property type="match status" value="1"/>
</dbReference>
<organism evidence="2 3">
    <name type="scientific">Candidatus Ozemobacter sibiricus</name>
    <dbReference type="NCBI Taxonomy" id="2268124"/>
    <lineage>
        <taxon>Bacteria</taxon>
        <taxon>Candidatus Ozemobacteria</taxon>
        <taxon>Candidatus Ozemobacterales</taxon>
        <taxon>Candidatus Ozemobacteraceae</taxon>
        <taxon>Candidatus Ozemobacter</taxon>
    </lineage>
</organism>
<dbReference type="EMBL" id="QOQW01000016">
    <property type="protein sequence ID" value="RCK79032.1"/>
    <property type="molecule type" value="Genomic_DNA"/>
</dbReference>
<dbReference type="InterPro" id="IPR002645">
    <property type="entry name" value="STAS_dom"/>
</dbReference>
<dbReference type="Gene3D" id="3.30.750.24">
    <property type="entry name" value="STAS domain"/>
    <property type="match status" value="1"/>
</dbReference>
<dbReference type="CDD" id="cd07043">
    <property type="entry name" value="STAS_anti-anti-sigma_factors"/>
    <property type="match status" value="1"/>
</dbReference>
<dbReference type="Pfam" id="PF01740">
    <property type="entry name" value="STAS"/>
    <property type="match status" value="1"/>
</dbReference>
<dbReference type="GO" id="GO:0043856">
    <property type="term" value="F:anti-sigma factor antagonist activity"/>
    <property type="evidence" value="ECO:0007669"/>
    <property type="project" value="TreeGrafter"/>
</dbReference>
<dbReference type="InterPro" id="IPR036513">
    <property type="entry name" value="STAS_dom_sf"/>
</dbReference>
<dbReference type="Proteomes" id="UP000252355">
    <property type="component" value="Unassembled WGS sequence"/>
</dbReference>
<dbReference type="PROSITE" id="PS50801">
    <property type="entry name" value="STAS"/>
    <property type="match status" value="1"/>
</dbReference>